<gene>
    <name evidence="6" type="ORF">M0638_10395</name>
</gene>
<feature type="domain" description="Succinate dehydogenase/fumarate reductase N-terminal" evidence="5">
    <location>
        <begin position="9"/>
        <end position="98"/>
    </location>
</feature>
<dbReference type="GO" id="GO:0009055">
    <property type="term" value="F:electron transfer activity"/>
    <property type="evidence" value="ECO:0007669"/>
    <property type="project" value="InterPro"/>
</dbReference>
<evidence type="ECO:0000256" key="2">
    <source>
        <dbReference type="ARBA" id="ARBA00009433"/>
    </source>
</evidence>
<accession>A0A9X1Y807</accession>
<comment type="cofactor">
    <cofactor evidence="1">
        <name>[3Fe-4S] cluster</name>
        <dbReference type="ChEBI" id="CHEBI:21137"/>
    </cofactor>
</comment>
<evidence type="ECO:0000256" key="4">
    <source>
        <dbReference type="ARBA" id="ARBA00034078"/>
    </source>
</evidence>
<dbReference type="GO" id="GO:0051536">
    <property type="term" value="F:iron-sulfur cluster binding"/>
    <property type="evidence" value="ECO:0007669"/>
    <property type="project" value="InterPro"/>
</dbReference>
<dbReference type="PANTHER" id="PTHR11921:SF29">
    <property type="entry name" value="SUCCINATE DEHYDROGENASE [UBIQUINONE] IRON-SULFUR SUBUNIT, MITOCHONDRIAL"/>
    <property type="match status" value="1"/>
</dbReference>
<dbReference type="PANTHER" id="PTHR11921">
    <property type="entry name" value="SUCCINATE DEHYDROGENASE IRON-SULFUR PROTEIN"/>
    <property type="match status" value="1"/>
</dbReference>
<keyword evidence="7" id="KW-1185">Reference proteome</keyword>
<evidence type="ECO:0000313" key="6">
    <source>
        <dbReference type="EMBL" id="MCK8784792.1"/>
    </source>
</evidence>
<name>A0A9X1Y807_9PROT</name>
<proteinExistence type="inferred from homology"/>
<reference evidence="6" key="1">
    <citation type="submission" date="2022-04" db="EMBL/GenBank/DDBJ databases">
        <title>Roseomonas acroporae sp. nov., isolated from coral Acropora digitifera.</title>
        <authorList>
            <person name="Sun H."/>
        </authorList>
    </citation>
    <scope>NUCLEOTIDE SEQUENCE</scope>
    <source>
        <strain evidence="6">NAR14</strain>
    </source>
</reference>
<evidence type="ECO:0000313" key="7">
    <source>
        <dbReference type="Proteomes" id="UP001139516"/>
    </source>
</evidence>
<protein>
    <recommendedName>
        <fullName evidence="3">succinate dehydrogenase</fullName>
        <ecNumber evidence="3">1.3.5.1</ecNumber>
    </recommendedName>
</protein>
<comment type="cofactor">
    <cofactor evidence="4">
        <name>[2Fe-2S] cluster</name>
        <dbReference type="ChEBI" id="CHEBI:190135"/>
    </cofactor>
</comment>
<dbReference type="GO" id="GO:0008177">
    <property type="term" value="F:succinate dehydrogenase (quinone) activity"/>
    <property type="evidence" value="ECO:0007669"/>
    <property type="project" value="UniProtKB-EC"/>
</dbReference>
<dbReference type="Gene3D" id="3.10.20.30">
    <property type="match status" value="1"/>
</dbReference>
<dbReference type="InterPro" id="IPR025192">
    <property type="entry name" value="Succ_DH/fum_Rdtase_N"/>
</dbReference>
<evidence type="ECO:0000256" key="1">
    <source>
        <dbReference type="ARBA" id="ARBA00001927"/>
    </source>
</evidence>
<dbReference type="Proteomes" id="UP001139516">
    <property type="component" value="Unassembled WGS sequence"/>
</dbReference>
<evidence type="ECO:0000256" key="3">
    <source>
        <dbReference type="ARBA" id="ARBA00012792"/>
    </source>
</evidence>
<dbReference type="InterPro" id="IPR012675">
    <property type="entry name" value="Beta-grasp_dom_sf"/>
</dbReference>
<dbReference type="AlphaFoldDB" id="A0A9X1Y807"/>
<dbReference type="GO" id="GO:0009060">
    <property type="term" value="P:aerobic respiration"/>
    <property type="evidence" value="ECO:0007669"/>
    <property type="project" value="TreeGrafter"/>
</dbReference>
<dbReference type="EMBL" id="JALPRX010000038">
    <property type="protein sequence ID" value="MCK8784792.1"/>
    <property type="molecule type" value="Genomic_DNA"/>
</dbReference>
<evidence type="ECO:0000259" key="5">
    <source>
        <dbReference type="Pfam" id="PF13085"/>
    </source>
</evidence>
<dbReference type="GO" id="GO:0022904">
    <property type="term" value="P:respiratory electron transport chain"/>
    <property type="evidence" value="ECO:0007669"/>
    <property type="project" value="TreeGrafter"/>
</dbReference>
<comment type="similarity">
    <text evidence="2">Belongs to the succinate dehydrogenase/fumarate reductase iron-sulfur protein family.</text>
</comment>
<dbReference type="InterPro" id="IPR036010">
    <property type="entry name" value="2Fe-2S_ferredoxin-like_sf"/>
</dbReference>
<dbReference type="EC" id="1.3.5.1" evidence="3"/>
<sequence>METARLLIRRGTAAEPPRHEAFEVPFEPGQSVLDALRRIRAEQDPTLAVRYACLNANACKECMMLLDGAVVYACTARLEPREMRLDPLPNKRLLRDLATVIAPPDERLE</sequence>
<organism evidence="6 7">
    <name type="scientific">Roseomonas acroporae</name>
    <dbReference type="NCBI Taxonomy" id="2937791"/>
    <lineage>
        <taxon>Bacteria</taxon>
        <taxon>Pseudomonadati</taxon>
        <taxon>Pseudomonadota</taxon>
        <taxon>Alphaproteobacteria</taxon>
        <taxon>Acetobacterales</taxon>
        <taxon>Roseomonadaceae</taxon>
        <taxon>Roseomonas</taxon>
    </lineage>
</organism>
<dbReference type="SUPFAM" id="SSF54292">
    <property type="entry name" value="2Fe-2S ferredoxin-like"/>
    <property type="match status" value="1"/>
</dbReference>
<dbReference type="RefSeq" id="WP_248666913.1">
    <property type="nucleotide sequence ID" value="NZ_JALPRX010000038.1"/>
</dbReference>
<dbReference type="Pfam" id="PF13085">
    <property type="entry name" value="Fer2_3"/>
    <property type="match status" value="1"/>
</dbReference>
<dbReference type="InterPro" id="IPR050573">
    <property type="entry name" value="SDH/FRD_Iron-Sulfur"/>
</dbReference>
<comment type="caution">
    <text evidence="6">The sequence shown here is derived from an EMBL/GenBank/DDBJ whole genome shotgun (WGS) entry which is preliminary data.</text>
</comment>